<dbReference type="EMBL" id="WBOF01000004">
    <property type="protein sequence ID" value="MQS17326.1"/>
    <property type="molecule type" value="Genomic_DNA"/>
</dbReference>
<dbReference type="Proteomes" id="UP000450000">
    <property type="component" value="Unassembled WGS sequence"/>
</dbReference>
<protein>
    <submittedName>
        <fullName evidence="1">Uncharacterized protein</fullName>
    </submittedName>
</protein>
<accession>A0A6N7L007</accession>
<evidence type="ECO:0000313" key="2">
    <source>
        <dbReference type="Proteomes" id="UP000450000"/>
    </source>
</evidence>
<reference evidence="1 2" key="1">
    <citation type="submission" date="2019-09" db="EMBL/GenBank/DDBJ databases">
        <title>Genome Sequences of Streptomyces kaniharaensis ATCC 21070.</title>
        <authorList>
            <person name="Zhu W."/>
            <person name="De Crecy-Lagard V."/>
            <person name="Richards N.G."/>
        </authorList>
    </citation>
    <scope>NUCLEOTIDE SEQUENCE [LARGE SCALE GENOMIC DNA]</scope>
    <source>
        <strain evidence="1 2">SF-557</strain>
    </source>
</reference>
<sequence length="211" mass="23636">MQSWEKRTVLMPSKPLGLFQDGLADAMATALHAIEAREGERRGWDRPARLFTVHLEGVDSRSIELRMVPTRSWNGRDINPADALTSVARNLPQPPADLRRREYADSPVAGAALMFEGWGRPNDRALTEYEQRAAELGLRVNHLAPDRIETRCVYGVDINQQQFHVFRTRGEEARVYSSSGPDSDASAAGSGRIPHALNRIVHALREGRQLF</sequence>
<proteinExistence type="predicted"/>
<organism evidence="1 2">
    <name type="scientific">Streptomyces kaniharaensis</name>
    <dbReference type="NCBI Taxonomy" id="212423"/>
    <lineage>
        <taxon>Bacteria</taxon>
        <taxon>Bacillati</taxon>
        <taxon>Actinomycetota</taxon>
        <taxon>Actinomycetes</taxon>
        <taxon>Kitasatosporales</taxon>
        <taxon>Streptomycetaceae</taxon>
        <taxon>Streptomyces</taxon>
    </lineage>
</organism>
<dbReference type="OrthoDB" id="4279539at2"/>
<keyword evidence="2" id="KW-1185">Reference proteome</keyword>
<gene>
    <name evidence="1" type="ORF">F7Q99_35390</name>
</gene>
<name>A0A6N7L007_9ACTN</name>
<dbReference type="AlphaFoldDB" id="A0A6N7L007"/>
<evidence type="ECO:0000313" key="1">
    <source>
        <dbReference type="EMBL" id="MQS17326.1"/>
    </source>
</evidence>
<dbReference type="RefSeq" id="WP_153470004.1">
    <property type="nucleotide sequence ID" value="NZ_WBOF01000004.1"/>
</dbReference>
<comment type="caution">
    <text evidence="1">The sequence shown here is derived from an EMBL/GenBank/DDBJ whole genome shotgun (WGS) entry which is preliminary data.</text>
</comment>